<sequence>MSTTTATKVRRRVKRRLTKNEVTLLAKLITGLPSNQAVSWESIVALAKRQFDHVWTRQALQAHPDIKNAYSEHGKLHSQFCKTGKTPRATAPEIDVLQQKLDKEQAENAQNRETLRQYDELLCTYVTNALKHGISPEQLAAPLVRPYRAQSDSPRPRTKKARQSRNS</sequence>
<evidence type="ECO:0000256" key="1">
    <source>
        <dbReference type="SAM" id="Coils"/>
    </source>
</evidence>
<feature type="region of interest" description="Disordered" evidence="2">
    <location>
        <begin position="139"/>
        <end position="167"/>
    </location>
</feature>
<reference evidence="3 4" key="1">
    <citation type="submission" date="2016-12" db="EMBL/GenBank/DDBJ databases">
        <authorList>
            <person name="Song W.-J."/>
            <person name="Kurnit D.M."/>
        </authorList>
    </citation>
    <scope>NUCLEOTIDE SEQUENCE [LARGE SCALE GENOMIC DNA]</scope>
    <source>
        <strain evidence="3 4">STM7296</strain>
    </source>
</reference>
<feature type="compositionally biased region" description="Basic residues" evidence="2">
    <location>
        <begin position="156"/>
        <end position="167"/>
    </location>
</feature>
<dbReference type="EMBL" id="CYGX02000043">
    <property type="protein sequence ID" value="SIT43478.1"/>
    <property type="molecule type" value="Genomic_DNA"/>
</dbReference>
<gene>
    <name evidence="3" type="ORF">BN2475_430004</name>
</gene>
<name>A0A1N7S7R7_9BURK</name>
<protein>
    <submittedName>
        <fullName evidence="3">Putative Hypothethical protein</fullName>
    </submittedName>
</protein>
<keyword evidence="1" id="KW-0175">Coiled coil</keyword>
<dbReference type="STRING" id="1247936.BN2475_430004"/>
<dbReference type="AlphaFoldDB" id="A0A1N7S7R7"/>
<organism evidence="3 4">
    <name type="scientific">Paraburkholderia ribeironis</name>
    <dbReference type="NCBI Taxonomy" id="1247936"/>
    <lineage>
        <taxon>Bacteria</taxon>
        <taxon>Pseudomonadati</taxon>
        <taxon>Pseudomonadota</taxon>
        <taxon>Betaproteobacteria</taxon>
        <taxon>Burkholderiales</taxon>
        <taxon>Burkholderiaceae</taxon>
        <taxon>Paraburkholderia</taxon>
    </lineage>
</organism>
<keyword evidence="4" id="KW-1185">Reference proteome</keyword>
<feature type="coiled-coil region" evidence="1">
    <location>
        <begin position="94"/>
        <end position="121"/>
    </location>
</feature>
<proteinExistence type="predicted"/>
<evidence type="ECO:0000313" key="4">
    <source>
        <dbReference type="Proteomes" id="UP000187012"/>
    </source>
</evidence>
<evidence type="ECO:0000256" key="2">
    <source>
        <dbReference type="SAM" id="MobiDB-lite"/>
    </source>
</evidence>
<dbReference type="Proteomes" id="UP000187012">
    <property type="component" value="Unassembled WGS sequence"/>
</dbReference>
<evidence type="ECO:0000313" key="3">
    <source>
        <dbReference type="EMBL" id="SIT43478.1"/>
    </source>
</evidence>
<accession>A0A1N7S7R7</accession>